<organism evidence="2">
    <name type="scientific">Strongyloides stercoralis</name>
    <name type="common">Threadworm</name>
    <dbReference type="NCBI Taxonomy" id="6248"/>
    <lineage>
        <taxon>Eukaryota</taxon>
        <taxon>Metazoa</taxon>
        <taxon>Ecdysozoa</taxon>
        <taxon>Nematoda</taxon>
        <taxon>Chromadorea</taxon>
        <taxon>Rhabditida</taxon>
        <taxon>Tylenchina</taxon>
        <taxon>Panagrolaimomorpha</taxon>
        <taxon>Strongyloidoidea</taxon>
        <taxon>Strongyloididae</taxon>
        <taxon>Strongyloides</taxon>
    </lineage>
</organism>
<dbReference type="STRING" id="6248.A0A0K0ERT2"/>
<dbReference type="InterPro" id="IPR029058">
    <property type="entry name" value="AB_hydrolase_fold"/>
</dbReference>
<keyword evidence="1" id="KW-1185">Reference proteome</keyword>
<sequence>MIIQNDCNKKVNICKRMNNSLMLEGDDFTEFTESLLHKCSCSFSQNTSTSTGGTFIHEEDKKINDIINIVTSNTDYHKLSMLSDKFNTFNYNVPKKSIILTKENKKFLKQLNNNKYNKKCPCIGSENNSTINNAITFNCGSGRIIFKSIKKSIQLRFKKYFDNDILCQQVWKPPTNKYYMVKNINYHSKDVSYKMLPEHSSECSSSLIKHFLIPTSSNNVIAGSYILINSNPKYTIIYSHTEDTNLYHYTQTSPNIQSIANFLNVNFVTYDYTSYGMSTGTLSIENLQKNLKTIIEYVNTKLGIEKDKIILWGSSLGGTLSANITVNQTDISGLILFEAPNTMLEYFCYKDNLINYHKYKKDPKYRRDFNTSDAVSKINIPILIVRNQYTTNVSHSSCFQIFKSTTNTAFCYTVTGCKKNDLFYNSEALLRVKEFLEYDIN</sequence>
<name>A0A0K0ERT2_STRER</name>
<evidence type="ECO:0000313" key="1">
    <source>
        <dbReference type="Proteomes" id="UP000035681"/>
    </source>
</evidence>
<reference evidence="2" key="1">
    <citation type="submission" date="2015-08" db="UniProtKB">
        <authorList>
            <consortium name="WormBaseParasite"/>
        </authorList>
    </citation>
    <scope>IDENTIFICATION</scope>
</reference>
<dbReference type="PANTHER" id="PTHR12277:SF81">
    <property type="entry name" value="PROTEIN ABHD13"/>
    <property type="match status" value="1"/>
</dbReference>
<proteinExistence type="predicted"/>
<dbReference type="Pfam" id="PF05677">
    <property type="entry name" value="DUF818"/>
    <property type="match status" value="1"/>
</dbReference>
<accession>A0A0K0ERT2</accession>
<dbReference type="WBParaSite" id="SSTP_0001216200.1">
    <property type="protein sequence ID" value="SSTP_0001216200.1"/>
    <property type="gene ID" value="SSTP_0001216200"/>
</dbReference>
<dbReference type="PANTHER" id="PTHR12277">
    <property type="entry name" value="ALPHA/BETA HYDROLASE DOMAIN-CONTAINING PROTEIN"/>
    <property type="match status" value="1"/>
</dbReference>
<evidence type="ECO:0000313" key="2">
    <source>
        <dbReference type="WBParaSite" id="SSTP_0001216200.1"/>
    </source>
</evidence>
<dbReference type="WBParaSite" id="TCONS_00001345.p1">
    <property type="protein sequence ID" value="TCONS_00001345.p1"/>
    <property type="gene ID" value="XLOC_001246"/>
</dbReference>
<dbReference type="SUPFAM" id="SSF53474">
    <property type="entry name" value="alpha/beta-Hydrolases"/>
    <property type="match status" value="1"/>
</dbReference>
<dbReference type="Proteomes" id="UP000035681">
    <property type="component" value="Unplaced"/>
</dbReference>
<evidence type="ECO:0000313" key="3">
    <source>
        <dbReference type="WBParaSite" id="TCONS_00001345.p1"/>
    </source>
</evidence>
<dbReference type="Gene3D" id="3.40.50.1820">
    <property type="entry name" value="alpha/beta hydrolase"/>
    <property type="match status" value="1"/>
</dbReference>
<protein>
    <submittedName>
        <fullName evidence="3">Peptidase S9 prolyl oligopeptidase catalytic domain-containing protein</fullName>
    </submittedName>
    <submittedName>
        <fullName evidence="2">Peptidase_S9 domain-containing protein</fullName>
    </submittedName>
</protein>
<dbReference type="InterPro" id="IPR008536">
    <property type="entry name" value="DUF818"/>
</dbReference>
<dbReference type="AlphaFoldDB" id="A0A0K0ERT2"/>